<feature type="transmembrane region" description="Helical" evidence="1">
    <location>
        <begin position="73"/>
        <end position="94"/>
    </location>
</feature>
<comment type="caution">
    <text evidence="2">The sequence shown here is derived from an EMBL/GenBank/DDBJ whole genome shotgun (WGS) entry which is preliminary data.</text>
</comment>
<dbReference type="Proteomes" id="UP000539313">
    <property type="component" value="Unassembled WGS sequence"/>
</dbReference>
<keyword evidence="1" id="KW-0472">Membrane</keyword>
<dbReference type="AlphaFoldDB" id="A0A7W3R7N9"/>
<organism evidence="2 3">
    <name type="scientific">Thermomonospora cellulosilytica</name>
    <dbReference type="NCBI Taxonomy" id="1411118"/>
    <lineage>
        <taxon>Bacteria</taxon>
        <taxon>Bacillati</taxon>
        <taxon>Actinomycetota</taxon>
        <taxon>Actinomycetes</taxon>
        <taxon>Streptosporangiales</taxon>
        <taxon>Thermomonosporaceae</taxon>
        <taxon>Thermomonospora</taxon>
    </lineage>
</organism>
<feature type="transmembrane region" description="Helical" evidence="1">
    <location>
        <begin position="44"/>
        <end position="61"/>
    </location>
</feature>
<keyword evidence="1" id="KW-1133">Transmembrane helix</keyword>
<sequence length="215" mass="23276">MNESRPAYRLPAEPPTPESFRDLAEFRELVQASLPNIRASAEKWRTGLAGFVTLVITGLFIKGPSSAAALDWPWRLSLTALIAGGLGIAIFGLWRALQAAAGEPILGRLNNIRADYGNLTGYQAALANTAANQLTHARRALMIALPLLAAAVLVWWWVPQQKPQPQIQVSIDGKTICGKLLSADKGTLRIKQSGESQERSVPFTAVINLRPVTTC</sequence>
<evidence type="ECO:0000313" key="2">
    <source>
        <dbReference type="EMBL" id="MBA9002836.1"/>
    </source>
</evidence>
<keyword evidence="3" id="KW-1185">Reference proteome</keyword>
<dbReference type="EMBL" id="JACJII010000001">
    <property type="protein sequence ID" value="MBA9002836.1"/>
    <property type="molecule type" value="Genomic_DNA"/>
</dbReference>
<accession>A0A7W3R7N9</accession>
<gene>
    <name evidence="2" type="ORF">HNR21_001718</name>
</gene>
<keyword evidence="1" id="KW-0812">Transmembrane</keyword>
<evidence type="ECO:0000313" key="3">
    <source>
        <dbReference type="Proteomes" id="UP000539313"/>
    </source>
</evidence>
<feature type="transmembrane region" description="Helical" evidence="1">
    <location>
        <begin position="140"/>
        <end position="158"/>
    </location>
</feature>
<name>A0A7W3R7N9_9ACTN</name>
<reference evidence="2 3" key="1">
    <citation type="submission" date="2020-08" db="EMBL/GenBank/DDBJ databases">
        <title>Sequencing the genomes of 1000 actinobacteria strains.</title>
        <authorList>
            <person name="Klenk H.-P."/>
        </authorList>
    </citation>
    <scope>NUCLEOTIDE SEQUENCE [LARGE SCALE GENOMIC DNA]</scope>
    <source>
        <strain evidence="2 3">DSM 45823</strain>
    </source>
</reference>
<evidence type="ECO:0000256" key="1">
    <source>
        <dbReference type="SAM" id="Phobius"/>
    </source>
</evidence>
<proteinExistence type="predicted"/>
<protein>
    <submittedName>
        <fullName evidence="2">Uncharacterized protein</fullName>
    </submittedName>
</protein>
<dbReference type="RefSeq" id="WP_182704761.1">
    <property type="nucleotide sequence ID" value="NZ_JACJII010000001.1"/>
</dbReference>